<accession>A0AAV1UQU9</accession>
<gene>
    <name evidence="1" type="ORF">PM001_LOCUS22060</name>
</gene>
<dbReference type="EMBL" id="CAKLBY020000226">
    <property type="protein sequence ID" value="CAK7936910.1"/>
    <property type="molecule type" value="Genomic_DNA"/>
</dbReference>
<sequence length="83" mass="9030">MVTPGLASLGITQYLPSNKSELCDVVFPGCDDLMLSLPIIRQKTPSSLKQFVHLACMARTTGPQTILVLRKFDHRNVTSSSGP</sequence>
<name>A0AAV1UQU9_9STRA</name>
<proteinExistence type="predicted"/>
<organism evidence="1 2">
    <name type="scientific">Peronospora matthiolae</name>
    <dbReference type="NCBI Taxonomy" id="2874970"/>
    <lineage>
        <taxon>Eukaryota</taxon>
        <taxon>Sar</taxon>
        <taxon>Stramenopiles</taxon>
        <taxon>Oomycota</taxon>
        <taxon>Peronosporomycetes</taxon>
        <taxon>Peronosporales</taxon>
        <taxon>Peronosporaceae</taxon>
        <taxon>Peronospora</taxon>
    </lineage>
</organism>
<dbReference type="Proteomes" id="UP001162060">
    <property type="component" value="Unassembled WGS sequence"/>
</dbReference>
<evidence type="ECO:0000313" key="1">
    <source>
        <dbReference type="EMBL" id="CAK7936910.1"/>
    </source>
</evidence>
<protein>
    <submittedName>
        <fullName evidence="1">Uncharacterized protein</fullName>
    </submittedName>
</protein>
<reference evidence="1" key="1">
    <citation type="submission" date="2024-01" db="EMBL/GenBank/DDBJ databases">
        <authorList>
            <person name="Webb A."/>
        </authorList>
    </citation>
    <scope>NUCLEOTIDE SEQUENCE</scope>
    <source>
        <strain evidence="1">Pm1</strain>
    </source>
</reference>
<dbReference type="AlphaFoldDB" id="A0AAV1UQU9"/>
<evidence type="ECO:0000313" key="2">
    <source>
        <dbReference type="Proteomes" id="UP001162060"/>
    </source>
</evidence>
<comment type="caution">
    <text evidence="1">The sequence shown here is derived from an EMBL/GenBank/DDBJ whole genome shotgun (WGS) entry which is preliminary data.</text>
</comment>